<dbReference type="Pfam" id="PF14398">
    <property type="entry name" value="ATPgrasp_YheCD"/>
    <property type="match status" value="1"/>
</dbReference>
<accession>A0ABT9ZUR4</accession>
<evidence type="ECO:0000313" key="4">
    <source>
        <dbReference type="Proteomes" id="UP001230005"/>
    </source>
</evidence>
<comment type="caution">
    <text evidence="3">The sequence shown here is derived from an EMBL/GenBank/DDBJ whole genome shotgun (WGS) entry which is preliminary data.</text>
</comment>
<dbReference type="RefSeq" id="WP_307323804.1">
    <property type="nucleotide sequence ID" value="NZ_JAUSUG010000005.1"/>
</dbReference>
<keyword evidence="1" id="KW-0547">Nucleotide-binding</keyword>
<sequence>MTSLGILQFNTNEYNEYLNKVAAASTNKGIEVIRFTPFNYHEKLEKIDGMKYDKVQQQWKDGRFPLPEYIYDRTFFPKNKLFRKAMIKKINTIKKKTIFLGSGLPNKWIVYQWLQQNNTLKKHLPPTTLLSKASLQSYLETFSKIVLKPIFGSGGYGFYVVEMTPDHYLISNGVNTAEHRVDKDIHELYEYIYRKLISEGYLIQPYLPLKVNNSPFDLRIVVQRNSVSKWKVVGKGFRIGKKGTFLSNLQTGGEIRSSIPISKKKAEYLKENIATIIRLIPNQLERFHQPLFELGIDIGISEDGRLWILEVNSKPGYQTVMRTIMKEKYDSIFNGPIELVESLEKKRREQNVL</sequence>
<feature type="domain" description="ATP-grasp" evidence="2">
    <location>
        <begin position="117"/>
        <end position="341"/>
    </location>
</feature>
<protein>
    <submittedName>
        <fullName evidence="3">Glutathione synthase/RimK-type ligase-like ATP-grasp enzyme</fullName>
    </submittedName>
</protein>
<dbReference type="SUPFAM" id="SSF56059">
    <property type="entry name" value="Glutathione synthetase ATP-binding domain-like"/>
    <property type="match status" value="1"/>
</dbReference>
<dbReference type="EMBL" id="JAUSUG010000005">
    <property type="protein sequence ID" value="MDQ0254198.1"/>
    <property type="molecule type" value="Genomic_DNA"/>
</dbReference>
<name>A0ABT9ZUR4_9BACI</name>
<dbReference type="Proteomes" id="UP001230005">
    <property type="component" value="Unassembled WGS sequence"/>
</dbReference>
<dbReference type="PROSITE" id="PS50975">
    <property type="entry name" value="ATP_GRASP"/>
    <property type="match status" value="1"/>
</dbReference>
<dbReference type="InterPro" id="IPR026838">
    <property type="entry name" value="YheC/D"/>
</dbReference>
<keyword evidence="1" id="KW-0067">ATP-binding</keyword>
<evidence type="ECO:0000256" key="1">
    <source>
        <dbReference type="PROSITE-ProRule" id="PRU00409"/>
    </source>
</evidence>
<evidence type="ECO:0000259" key="2">
    <source>
        <dbReference type="PROSITE" id="PS50975"/>
    </source>
</evidence>
<keyword evidence="4" id="KW-1185">Reference proteome</keyword>
<reference evidence="3 4" key="1">
    <citation type="submission" date="2023-07" db="EMBL/GenBank/DDBJ databases">
        <title>Genomic Encyclopedia of Type Strains, Phase IV (KMG-IV): sequencing the most valuable type-strain genomes for metagenomic binning, comparative biology and taxonomic classification.</title>
        <authorList>
            <person name="Goeker M."/>
        </authorList>
    </citation>
    <scope>NUCLEOTIDE SEQUENCE [LARGE SCALE GENOMIC DNA]</scope>
    <source>
        <strain evidence="3 4">DSM 9768</strain>
    </source>
</reference>
<organism evidence="3 4">
    <name type="scientific">Evansella vedderi</name>
    <dbReference type="NCBI Taxonomy" id="38282"/>
    <lineage>
        <taxon>Bacteria</taxon>
        <taxon>Bacillati</taxon>
        <taxon>Bacillota</taxon>
        <taxon>Bacilli</taxon>
        <taxon>Bacillales</taxon>
        <taxon>Bacillaceae</taxon>
        <taxon>Evansella</taxon>
    </lineage>
</organism>
<evidence type="ECO:0000313" key="3">
    <source>
        <dbReference type="EMBL" id="MDQ0254198.1"/>
    </source>
</evidence>
<dbReference type="InterPro" id="IPR011761">
    <property type="entry name" value="ATP-grasp"/>
</dbReference>
<proteinExistence type="predicted"/>
<dbReference type="Gene3D" id="3.30.470.20">
    <property type="entry name" value="ATP-grasp fold, B domain"/>
    <property type="match status" value="1"/>
</dbReference>
<gene>
    <name evidence="3" type="ORF">J2S74_001573</name>
</gene>